<keyword evidence="8" id="KW-0256">Endoplasmic reticulum</keyword>
<evidence type="ECO:0000259" key="18">
    <source>
        <dbReference type="Pfam" id="PF18404"/>
    </source>
</evidence>
<dbReference type="GO" id="GO:0036503">
    <property type="term" value="P:ERAD pathway"/>
    <property type="evidence" value="ECO:0007669"/>
    <property type="project" value="TreeGrafter"/>
</dbReference>
<reference evidence="19" key="1">
    <citation type="submission" date="2023-10" db="EMBL/GenBank/DDBJ databases">
        <title>Genome assembly of Pristionchus species.</title>
        <authorList>
            <person name="Yoshida K."/>
            <person name="Sommer R.J."/>
        </authorList>
    </citation>
    <scope>NUCLEOTIDE SEQUENCE</scope>
    <source>
        <strain evidence="19">RS0144</strain>
    </source>
</reference>
<feature type="domain" description="UGGT thioredoxin-like" evidence="14">
    <location>
        <begin position="43"/>
        <end position="224"/>
    </location>
</feature>
<keyword evidence="7 13" id="KW-0732">Signal</keyword>
<dbReference type="InterPro" id="IPR040525">
    <property type="entry name" value="UGGT_TRXL_4"/>
</dbReference>
<dbReference type="InterPro" id="IPR040692">
    <property type="entry name" value="UGGT_TRXL_3"/>
</dbReference>
<evidence type="ECO:0000256" key="13">
    <source>
        <dbReference type="SAM" id="SignalP"/>
    </source>
</evidence>
<dbReference type="Pfam" id="PF18402">
    <property type="entry name" value="Thioredoxin_14"/>
    <property type="match status" value="1"/>
</dbReference>
<evidence type="ECO:0000256" key="9">
    <source>
        <dbReference type="ARBA" id="ARBA00023180"/>
    </source>
</evidence>
<evidence type="ECO:0000256" key="1">
    <source>
        <dbReference type="ARBA" id="ARBA00001913"/>
    </source>
</evidence>
<dbReference type="InterPro" id="IPR040693">
    <property type="entry name" value="UGGT_TRXL_1"/>
</dbReference>
<accession>A0AAV5U9I7</accession>
<feature type="domain" description="UDP-glucose:glycoprotein glucosyltransferase thioredoxin-like" evidence="17">
    <location>
        <begin position="710"/>
        <end position="930"/>
    </location>
</feature>
<proteinExistence type="inferred from homology"/>
<dbReference type="InterPro" id="IPR040497">
    <property type="entry name" value="Glyco_transf_24"/>
</dbReference>
<evidence type="ECO:0000256" key="3">
    <source>
        <dbReference type="ARBA" id="ARBA00004922"/>
    </source>
</evidence>
<evidence type="ECO:0000256" key="7">
    <source>
        <dbReference type="ARBA" id="ARBA00022729"/>
    </source>
</evidence>
<dbReference type="EMBL" id="BTSX01000006">
    <property type="protein sequence ID" value="GMT03040.1"/>
    <property type="molecule type" value="Genomic_DNA"/>
</dbReference>
<keyword evidence="5" id="KW-0328">Glycosyltransferase</keyword>
<comment type="caution">
    <text evidence="19">The sequence shown here is derived from an EMBL/GenBank/DDBJ whole genome shotgun (WGS) entry which is preliminary data.</text>
</comment>
<dbReference type="InterPro" id="IPR040694">
    <property type="entry name" value="UGGT_TRXL_2"/>
</dbReference>
<dbReference type="GO" id="GO:0003980">
    <property type="term" value="F:UDP-glucose:glycoprotein glucosyltransferase activity"/>
    <property type="evidence" value="ECO:0007669"/>
    <property type="project" value="InterPro"/>
</dbReference>
<evidence type="ECO:0000259" key="17">
    <source>
        <dbReference type="Pfam" id="PF18403"/>
    </source>
</evidence>
<keyword evidence="9" id="KW-0325">Glycoprotein</keyword>
<comment type="pathway">
    <text evidence="3">Protein modification; protein glycosylation.</text>
</comment>
<evidence type="ECO:0000313" key="20">
    <source>
        <dbReference type="Proteomes" id="UP001432027"/>
    </source>
</evidence>
<dbReference type="Pfam" id="PF18401">
    <property type="entry name" value="Thioredoxin_13"/>
    <property type="match status" value="1"/>
</dbReference>
<dbReference type="Proteomes" id="UP001432027">
    <property type="component" value="Unassembled WGS sequence"/>
</dbReference>
<feature type="domain" description="UGGT thioredoxin-like" evidence="15">
    <location>
        <begin position="291"/>
        <end position="413"/>
    </location>
</feature>
<keyword evidence="20" id="KW-1185">Reference proteome</keyword>
<feature type="region of interest" description="Disordered" evidence="12">
    <location>
        <begin position="1498"/>
        <end position="1527"/>
    </location>
</feature>
<dbReference type="CDD" id="cd06432">
    <property type="entry name" value="GT8_HUGT1_C_like"/>
    <property type="match status" value="1"/>
</dbReference>
<dbReference type="GO" id="GO:0018279">
    <property type="term" value="P:protein N-linked glycosylation via asparagine"/>
    <property type="evidence" value="ECO:0007669"/>
    <property type="project" value="TreeGrafter"/>
</dbReference>
<dbReference type="Pfam" id="PF18404">
    <property type="entry name" value="Glyco_transf_24"/>
    <property type="match status" value="1"/>
</dbReference>
<feature type="non-terminal residue" evidence="19">
    <location>
        <position position="1"/>
    </location>
</feature>
<evidence type="ECO:0000256" key="5">
    <source>
        <dbReference type="ARBA" id="ARBA00022676"/>
    </source>
</evidence>
<evidence type="ECO:0000256" key="12">
    <source>
        <dbReference type="SAM" id="MobiDB-lite"/>
    </source>
</evidence>
<dbReference type="PANTHER" id="PTHR11226:SF0">
    <property type="entry name" value="UDP-GLUCOSE:GLYCOPROTEIN GLUCOSYLTRANSFERASE"/>
    <property type="match status" value="1"/>
</dbReference>
<comment type="similarity">
    <text evidence="4">Belongs to the glycosyltransferase 8 family.</text>
</comment>
<feature type="chain" id="PRO_5043405875" description="UDP-glucose:glycoprotein glucosyltransferase" evidence="13">
    <location>
        <begin position="28"/>
        <end position="1527"/>
    </location>
</feature>
<organism evidence="19 20">
    <name type="scientific">Pristionchus entomophagus</name>
    <dbReference type="NCBI Taxonomy" id="358040"/>
    <lineage>
        <taxon>Eukaryota</taxon>
        <taxon>Metazoa</taxon>
        <taxon>Ecdysozoa</taxon>
        <taxon>Nematoda</taxon>
        <taxon>Chromadorea</taxon>
        <taxon>Rhabditida</taxon>
        <taxon>Rhabditina</taxon>
        <taxon>Diplogasteromorpha</taxon>
        <taxon>Diplogasteroidea</taxon>
        <taxon>Neodiplogasteridae</taxon>
        <taxon>Pristionchus</taxon>
    </lineage>
</organism>
<evidence type="ECO:0000259" key="16">
    <source>
        <dbReference type="Pfam" id="PF18402"/>
    </source>
</evidence>
<evidence type="ECO:0000256" key="11">
    <source>
        <dbReference type="ARBA" id="ARBA00048456"/>
    </source>
</evidence>
<dbReference type="Pfam" id="PF06427">
    <property type="entry name" value="UDP-g_GGTase"/>
    <property type="match status" value="1"/>
</dbReference>
<evidence type="ECO:0000256" key="10">
    <source>
        <dbReference type="ARBA" id="ARBA00045874"/>
    </source>
</evidence>
<dbReference type="GO" id="GO:0051082">
    <property type="term" value="F:unfolded protein binding"/>
    <property type="evidence" value="ECO:0007669"/>
    <property type="project" value="TreeGrafter"/>
</dbReference>
<keyword evidence="6" id="KW-0808">Transferase</keyword>
<evidence type="ECO:0008006" key="21">
    <source>
        <dbReference type="Google" id="ProtNLM"/>
    </source>
</evidence>
<feature type="domain" description="Glucosyltransferase 24 catalytic" evidence="18">
    <location>
        <begin position="1230"/>
        <end position="1496"/>
    </location>
</feature>
<comment type="cofactor">
    <cofactor evidence="1">
        <name>Ca(2+)</name>
        <dbReference type="ChEBI" id="CHEBI:29108"/>
    </cofactor>
</comment>
<dbReference type="GO" id="GO:0005788">
    <property type="term" value="C:endoplasmic reticulum lumen"/>
    <property type="evidence" value="ECO:0007669"/>
    <property type="project" value="UniProtKB-SubCell"/>
</dbReference>
<evidence type="ECO:0000256" key="6">
    <source>
        <dbReference type="ARBA" id="ARBA00022679"/>
    </source>
</evidence>
<dbReference type="FunFam" id="3.90.550.10:FF:000004">
    <property type="entry name" value="UDP-glucose glycoprotein glucosyltransferase 1"/>
    <property type="match status" value="1"/>
</dbReference>
<comment type="function">
    <text evidence="10">Recognizes glycoproteins with minor folding defects. Reglucosylates single N-glycans near the misfolded part of the protein, thus providing quality control for protein folding in the endoplasmic reticulum. Reglucosylated proteins are recognized by calreticulin for recycling to the endoplasmic reticulum and refolding or degradation.</text>
</comment>
<comment type="catalytic activity">
    <reaction evidence="11">
        <text>N(4)-(alpha-D-Man-(1-&gt;2)-alpha-D-Man-(1-&gt;2)-alpha-D-Man-(1-&gt;3)-[alpha-D-Man-(1-&gt;2)-alpha-D-Man-(1-&gt;3)-[alpha-D-Man-(1-&gt;2)-alpha-D-Man-(1-&gt;6)]-alpha-D-Man-(1-&gt;6)]-beta-D-Man-(1-&gt;4)-beta-D-GlcNAc-(1-&gt;4)-beta-D-GlcNAc)-L-asparaginyl-[protein] (N-glucan mannose isomer 9A1,2,3B1,2,3) + UDP-alpha-D-glucose = N(4)-(alpha-D-Glc-(1-&gt;3)-alpha-D-Man-(1-&gt;2)-alpha-D-Man-(1-&gt;2)-alpha-D-Man-(1-&gt;3)-[alpha-D-Man-(1-&gt;2)-alpha-D-Man-(1-&gt;3)-[alpha-D-Man-(1-&gt;2)-alpha-D-Man-(1-&gt;6)]-alpha-D-Man-(1-&gt;6)]-beta-D-Man-(1-&gt;4)-beta-D-GlcNAc-(1-&gt;4)-beta-D-GlcNAc)-L-asparaginyl-[protein] + UDP + H(+)</text>
        <dbReference type="Rhea" id="RHEA:61304"/>
        <dbReference type="Rhea" id="RHEA-COMP:14356"/>
        <dbReference type="Rhea" id="RHEA-COMP:14357"/>
        <dbReference type="ChEBI" id="CHEBI:15378"/>
        <dbReference type="ChEBI" id="CHEBI:58223"/>
        <dbReference type="ChEBI" id="CHEBI:58885"/>
        <dbReference type="ChEBI" id="CHEBI:59080"/>
        <dbReference type="ChEBI" id="CHEBI:139493"/>
    </reaction>
</comment>
<feature type="compositionally biased region" description="Basic and acidic residues" evidence="12">
    <location>
        <begin position="1511"/>
        <end position="1527"/>
    </location>
</feature>
<dbReference type="PANTHER" id="PTHR11226">
    <property type="entry name" value="UDP-GLUCOSE GLYCOPROTEIN:GLUCOSYLTRANSFERASE"/>
    <property type="match status" value="1"/>
</dbReference>
<sequence>SRMQLCRRVARCLLLLAVVTAAAGSAARHDKSVITSLATKWAATSLVAEASEFIGKENNASYFKYVGNVAEASGTADWASLSTEKRYELAIKAATPLLSHSALDLLKFSLSIRTFSPAVQLFQQVGDEYSSLSCPAFFDVHGVTGCTAKELEAAVDMADKGIPAELLSVDHVLSFAVDAKPLTIIVYGELGSPSWLALHAAAKSAARQQKGLYVHRHFSREVTSERVALSGYGVELAIKNTEYKAEDDSNKKDEGPQEDEEDLHGFNIKLLKQLHPSEQEALSSMRMHLKEIEELAPLKQWQVQNLDFQAAQKIVDADGQEALTVLKELSQNFPLHGRSLSSQQIDDALRAEVESNQEALGELGMEAGSTSLYVNGISMEVDSLDLFQLVDTLKQEEKLATGFYDMGVKSDYLPMLAQMDLTDEKSSYAVDYRLAEPVFVNNLDSDKKYKQWGNSVRLMLQPYYPGMIRPIARNLFTLVSIIDPSDSTSRDLVQSMYMFQKHDVPLRLGLVFSVTDDPAISGRNDAGVAALNLFNYVKDNYDVGQAIQALAKVFQQLGDGFSAEGVKAFFAASYRGDYDEVFGPDSEFGAGRSIGREFLAKTAIGDAPKVLVNGYILEDAGIKSDKFEESVMMEVMRISPKIQRAVMSGKLTDKMNVGNWVLEQGDVMPRLNRRILDAPSTKRFLDLTDTTACAAKSLSDYARLSEGKKAGCVAERMRYVQRGEEDAATRQVTVWVTTDLETPEGRAVLYSALKHVKHSNRARIGLMLNPSDVSSACRPSSISFLVHAALRTLPVEKAKLFVPKLLKEENVVRLADGSATLEELAVGGMDVAAFLKEKTLFDCERIKMESSFAREVVGLAGGDRALVVNGLVIGPLAEGETMGDEDMGLVEKLVVGRGAQTITKYVDDKWKIQRRHGKASDMVLRASSLIGKYAAARKRVTVTLPSEKHSVVHLAAEDTTRAAASVVAVVDPLSRPAQKLASVLELLRSAVNCNMKLVMNPKAKLSELPLKRFYRYVGSAEVSFDAEGKVSAPRALFNGLPSKQLLTMSVHPPDAWMIDSTSAKYDLDNIKMEQVEQDVVALFSLEHILLEGHCFDEASGSPPRGMQFLLGTPSAPATYDTIVMANLGYFQLKAAPGAWQLRLREGRSRDIYKVTTHMHTEGETEGGEVIRVLIDSFSGRVIRLRVSKREGMEAESLLSDAGAEEGGGGSIWDTLQNSLGGAVQEKFETINVFSLASGHLYERFMRIMILSVIKNTKAPVKFWLLKNYLSPQFKESLPLMAAAYGFEYSLVEYKWPRWLHAQKEKHRIMWAYKILFLDVLFPLDLHKVIFVDADQVVRSDLLELMNLDLDGAPYGYTPFCESRKEMDGFRFWKQGYWANHLAGRKYHISALYVIDLKKFRQIAAGDRLRGQYQGLSSDPNSLSNLDQDLPNNMIHQVRIKSLPQEWLWCETWCDDGSKKAAKTIDLCNNPQTKEPKLESAMRIIPEWREYDAEIKRVIGGESRGTGSSGDSGEKGADSREEQEHEEL</sequence>
<evidence type="ECO:0000313" key="19">
    <source>
        <dbReference type="EMBL" id="GMT03040.1"/>
    </source>
</evidence>
<evidence type="ECO:0000259" key="15">
    <source>
        <dbReference type="Pfam" id="PF18401"/>
    </source>
</evidence>
<dbReference type="Pfam" id="PF18400">
    <property type="entry name" value="Thioredoxin_12"/>
    <property type="match status" value="1"/>
</dbReference>
<feature type="domain" description="UGGT thioredoxin-like" evidence="16">
    <location>
        <begin position="437"/>
        <end position="675"/>
    </location>
</feature>
<name>A0AAV5U9I7_9BILA</name>
<evidence type="ECO:0000256" key="2">
    <source>
        <dbReference type="ARBA" id="ARBA00004319"/>
    </source>
</evidence>
<evidence type="ECO:0000259" key="14">
    <source>
        <dbReference type="Pfam" id="PF18400"/>
    </source>
</evidence>
<dbReference type="InterPro" id="IPR029044">
    <property type="entry name" value="Nucleotide-diphossugar_trans"/>
</dbReference>
<gene>
    <name evidence="19" type="ORF">PENTCL1PPCAC_25214</name>
</gene>
<dbReference type="Pfam" id="PF18403">
    <property type="entry name" value="Thioredoxin_15"/>
    <property type="match status" value="1"/>
</dbReference>
<feature type="signal peptide" evidence="13">
    <location>
        <begin position="1"/>
        <end position="27"/>
    </location>
</feature>
<dbReference type="Gene3D" id="3.90.550.10">
    <property type="entry name" value="Spore Coat Polysaccharide Biosynthesis Protein SpsA, Chain A"/>
    <property type="match status" value="1"/>
</dbReference>
<comment type="subcellular location">
    <subcellularLocation>
        <location evidence="2">Endoplasmic reticulum lumen</location>
    </subcellularLocation>
</comment>
<evidence type="ECO:0000256" key="4">
    <source>
        <dbReference type="ARBA" id="ARBA00006351"/>
    </source>
</evidence>
<dbReference type="InterPro" id="IPR009448">
    <property type="entry name" value="UDP-g_GGtrans"/>
</dbReference>
<evidence type="ECO:0000256" key="8">
    <source>
        <dbReference type="ARBA" id="ARBA00022824"/>
    </source>
</evidence>
<dbReference type="SUPFAM" id="SSF53448">
    <property type="entry name" value="Nucleotide-diphospho-sugar transferases"/>
    <property type="match status" value="1"/>
</dbReference>
<protein>
    <recommendedName>
        <fullName evidence="21">UDP-glucose:glycoprotein glucosyltransferase</fullName>
    </recommendedName>
</protein>